<reference evidence="1" key="1">
    <citation type="submission" date="2020-07" db="EMBL/GenBank/DDBJ databases">
        <authorList>
            <person name="Nieuwenhuis M."/>
            <person name="Van De Peppel L.J.J."/>
        </authorList>
    </citation>
    <scope>NUCLEOTIDE SEQUENCE</scope>
    <source>
        <strain evidence="1">AP01</strain>
        <tissue evidence="1">Mycelium</tissue>
    </source>
</reference>
<organism evidence="1 2">
    <name type="scientific">Asterophora parasitica</name>
    <dbReference type="NCBI Taxonomy" id="117018"/>
    <lineage>
        <taxon>Eukaryota</taxon>
        <taxon>Fungi</taxon>
        <taxon>Dikarya</taxon>
        <taxon>Basidiomycota</taxon>
        <taxon>Agaricomycotina</taxon>
        <taxon>Agaricomycetes</taxon>
        <taxon>Agaricomycetidae</taxon>
        <taxon>Agaricales</taxon>
        <taxon>Tricholomatineae</taxon>
        <taxon>Lyophyllaceae</taxon>
        <taxon>Asterophora</taxon>
    </lineage>
</organism>
<name>A0A9P7K9R5_9AGAR</name>
<protein>
    <submittedName>
        <fullName evidence="1">Uncharacterized protein</fullName>
    </submittedName>
</protein>
<proteinExistence type="predicted"/>
<evidence type="ECO:0000313" key="2">
    <source>
        <dbReference type="Proteomes" id="UP000775547"/>
    </source>
</evidence>
<dbReference type="AlphaFoldDB" id="A0A9P7K9R5"/>
<dbReference type="EMBL" id="JABCKV010000325">
    <property type="protein sequence ID" value="KAG5641369.1"/>
    <property type="molecule type" value="Genomic_DNA"/>
</dbReference>
<dbReference type="Proteomes" id="UP000775547">
    <property type="component" value="Unassembled WGS sequence"/>
</dbReference>
<gene>
    <name evidence="1" type="ORF">DXG03_005385</name>
</gene>
<accession>A0A9P7K9R5</accession>
<comment type="caution">
    <text evidence="1">The sequence shown here is derived from an EMBL/GenBank/DDBJ whole genome shotgun (WGS) entry which is preliminary data.</text>
</comment>
<keyword evidence="2" id="KW-1185">Reference proteome</keyword>
<evidence type="ECO:0000313" key="1">
    <source>
        <dbReference type="EMBL" id="KAG5641369.1"/>
    </source>
</evidence>
<sequence>MSDAEPMLLPEEWLASLESLMSTLLLTSQTTTATLLHILALVDSTLLMASNSAAPTVVQMSPSMAQAAATAIPLPTDLSNLPAFLEAYKVQAATNAKAEIEGRLHPTVVSCLCPSLPPIYDGNSFRTGTSLSLSLQTSSMTQTKSLMPRWSSNCPLLPKWLQHQHVHQLIQVALESIPVLRRTLPCHEVPMRDRPPPSLMPQDHHYGSPNDTKVDEWFEATRPQDFLLHLEDDFVHHAAPAPTRPACVRVAPASSLWWQPPIPSLTMLCTVPQPPSCAPPTATAPPLALHSLPMGVPMDIDASCMQAATAEDMCRQCQKKGCFTQDCPLCWDVCHIFDKELDEFIMQLLTCQDA</sequence>
<dbReference type="OrthoDB" id="3018079at2759"/>
<reference evidence="1" key="2">
    <citation type="submission" date="2021-10" db="EMBL/GenBank/DDBJ databases">
        <title>Phylogenomics reveals ancestral predisposition of the termite-cultivated fungus Termitomyces towards a domesticated lifestyle.</title>
        <authorList>
            <person name="Auxier B."/>
            <person name="Grum-Grzhimaylo A."/>
            <person name="Cardenas M.E."/>
            <person name="Lodge J.D."/>
            <person name="Laessoe T."/>
            <person name="Pedersen O."/>
            <person name="Smith M.E."/>
            <person name="Kuyper T.W."/>
            <person name="Franco-Molano E.A."/>
            <person name="Baroni T.J."/>
            <person name="Aanen D.K."/>
        </authorList>
    </citation>
    <scope>NUCLEOTIDE SEQUENCE</scope>
    <source>
        <strain evidence="1">AP01</strain>
        <tissue evidence="1">Mycelium</tissue>
    </source>
</reference>